<dbReference type="Proteomes" id="UP000321518">
    <property type="component" value="Unassembled WGS sequence"/>
</dbReference>
<dbReference type="EMBL" id="BJWK01000020">
    <property type="protein sequence ID" value="GEM12270.1"/>
    <property type="molecule type" value="Genomic_DNA"/>
</dbReference>
<feature type="transmembrane region" description="Helical" evidence="7">
    <location>
        <begin position="1198"/>
        <end position="1220"/>
    </location>
</feature>
<reference evidence="10 11" key="1">
    <citation type="submission" date="2019-07" db="EMBL/GenBank/DDBJ databases">
        <title>Rhodotorula toruloides NBRC10032 genome sequencing.</title>
        <authorList>
            <person name="Shida Y."/>
            <person name="Takaku H."/>
            <person name="Ogasawara W."/>
            <person name="Mori K."/>
        </authorList>
    </citation>
    <scope>NUCLEOTIDE SEQUENCE [LARGE SCALE GENOMIC DNA]</scope>
    <source>
        <strain evidence="10 11">NBRC10032</strain>
    </source>
</reference>
<evidence type="ECO:0000313" key="10">
    <source>
        <dbReference type="EMBL" id="GEM12270.1"/>
    </source>
</evidence>
<feature type="transmembrane region" description="Helical" evidence="7">
    <location>
        <begin position="1051"/>
        <end position="1071"/>
    </location>
</feature>
<keyword evidence="8" id="KW-0732">Signal</keyword>
<feature type="transmembrane region" description="Helical" evidence="7">
    <location>
        <begin position="899"/>
        <end position="921"/>
    </location>
</feature>
<evidence type="ECO:0000259" key="9">
    <source>
        <dbReference type="Pfam" id="PF01490"/>
    </source>
</evidence>
<evidence type="ECO:0000313" key="11">
    <source>
        <dbReference type="Proteomes" id="UP000321518"/>
    </source>
</evidence>
<feature type="compositionally biased region" description="Low complexity" evidence="6">
    <location>
        <begin position="487"/>
        <end position="510"/>
    </location>
</feature>
<feature type="signal peptide" evidence="8">
    <location>
        <begin position="1"/>
        <end position="29"/>
    </location>
</feature>
<comment type="similarity">
    <text evidence="2">Belongs to the amino acid/polyamine transporter 2 family.</text>
</comment>
<organism evidence="10 11">
    <name type="scientific">Rhodotorula toruloides</name>
    <name type="common">Yeast</name>
    <name type="synonym">Rhodosporidium toruloides</name>
    <dbReference type="NCBI Taxonomy" id="5286"/>
    <lineage>
        <taxon>Eukaryota</taxon>
        <taxon>Fungi</taxon>
        <taxon>Dikarya</taxon>
        <taxon>Basidiomycota</taxon>
        <taxon>Pucciniomycotina</taxon>
        <taxon>Microbotryomycetes</taxon>
        <taxon>Sporidiobolales</taxon>
        <taxon>Sporidiobolaceae</taxon>
        <taxon>Rhodotorula</taxon>
    </lineage>
</organism>
<dbReference type="Gene3D" id="1.20.1740.10">
    <property type="entry name" value="Amino acid/polyamine transporter I"/>
    <property type="match status" value="1"/>
</dbReference>
<keyword evidence="3 7" id="KW-0812">Transmembrane</keyword>
<accession>A0A511KPH2</accession>
<keyword evidence="5 7" id="KW-0472">Membrane</keyword>
<dbReference type="Pfam" id="PF01490">
    <property type="entry name" value="Aa_trans"/>
    <property type="match status" value="1"/>
</dbReference>
<dbReference type="InterPro" id="IPR013057">
    <property type="entry name" value="AA_transpt_TM"/>
</dbReference>
<keyword evidence="4 7" id="KW-1133">Transmembrane helix</keyword>
<evidence type="ECO:0000256" key="2">
    <source>
        <dbReference type="ARBA" id="ARBA00008066"/>
    </source>
</evidence>
<evidence type="ECO:0000256" key="5">
    <source>
        <dbReference type="ARBA" id="ARBA00023136"/>
    </source>
</evidence>
<protein>
    <submittedName>
        <fullName evidence="10">Vacuolar amino acid transporter 4</fullName>
    </submittedName>
</protein>
<feature type="region of interest" description="Disordered" evidence="6">
    <location>
        <begin position="564"/>
        <end position="597"/>
    </location>
</feature>
<evidence type="ECO:0000256" key="3">
    <source>
        <dbReference type="ARBA" id="ARBA00022692"/>
    </source>
</evidence>
<feature type="domain" description="Amino acid transporter transmembrane" evidence="9">
    <location>
        <begin position="869"/>
        <end position="1252"/>
    </location>
</feature>
<feature type="transmembrane region" description="Helical" evidence="7">
    <location>
        <begin position="1131"/>
        <end position="1153"/>
    </location>
</feature>
<evidence type="ECO:0000256" key="8">
    <source>
        <dbReference type="SAM" id="SignalP"/>
    </source>
</evidence>
<feature type="chain" id="PRO_5021927840" evidence="8">
    <location>
        <begin position="30"/>
        <end position="1273"/>
    </location>
</feature>
<feature type="region of interest" description="Disordered" evidence="6">
    <location>
        <begin position="478"/>
        <end position="510"/>
    </location>
</feature>
<evidence type="ECO:0000256" key="6">
    <source>
        <dbReference type="SAM" id="MobiDB-lite"/>
    </source>
</evidence>
<dbReference type="PANTHER" id="PTHR22950">
    <property type="entry name" value="AMINO ACID TRANSPORTER"/>
    <property type="match status" value="1"/>
</dbReference>
<dbReference type="PANTHER" id="PTHR22950:SF666">
    <property type="entry name" value="VACUOLAR AMINO ACID TRANSPORTER 4"/>
    <property type="match status" value="1"/>
</dbReference>
<feature type="transmembrane region" description="Helical" evidence="7">
    <location>
        <begin position="942"/>
        <end position="964"/>
    </location>
</feature>
<dbReference type="GO" id="GO:0015179">
    <property type="term" value="F:L-amino acid transmembrane transporter activity"/>
    <property type="evidence" value="ECO:0007669"/>
    <property type="project" value="TreeGrafter"/>
</dbReference>
<comment type="caution">
    <text evidence="10">The sequence shown here is derived from an EMBL/GenBank/DDBJ whole genome shotgun (WGS) entry which is preliminary data.</text>
</comment>
<feature type="transmembrane region" description="Helical" evidence="7">
    <location>
        <begin position="1232"/>
        <end position="1256"/>
    </location>
</feature>
<dbReference type="OrthoDB" id="1684102at2759"/>
<proteinExistence type="inferred from homology"/>
<evidence type="ECO:0000256" key="1">
    <source>
        <dbReference type="ARBA" id="ARBA00004141"/>
    </source>
</evidence>
<comment type="subcellular location">
    <subcellularLocation>
        <location evidence="1">Membrane</location>
        <topology evidence="1">Multi-pass membrane protein</topology>
    </subcellularLocation>
</comment>
<sequence length="1273" mass="136892">MSPSSSTLSRALIIVACVVLVVLWVGSSATKDPANRNLDKYIPSLSFTSLSSPSFSRKDPLVYRRLLEQSTSPANFTTHSPTLTFDHIYVLSLPARQDRRADMRRIAEALGLTIEFVDAADKREPFLKWIAERVKESRDERRKVMATARKSLPSSIGGLKIGSDWITPFPGDLSTFVPFPSKTLPDRFPRFPLTLPSYTGTAKTWTSHLESLHSAGGRHTSLRPSDPNLNVSSLLWDPRERLAVRQVHEGVISTYWGQTRAMKRMLENGDRTALILEDDVDIEWDLERLWKGIERRLPRNRETGEDEWDVTYLGHCWGGEFQKPQYMHPLLHRSTGPMCLHAYALTATGAHTLLSHLLDPWSAFSTAVDLVVPSLLHIQDLLDPRWASRNNGEGIRRAPLVRSWSVVPPLVVQRKDGPSDLQKGTGSPWRGVLRDSTIERIKRADGTWGDEWDDVFDPERVDPATQLSTPVQSGISLAVPQIPPHNASSSSSPPAAGSPLAGSPMRSPSPLLAAASSALQQTRIDSPLPPNAVQPSAPSPVPLTEAQKAEVIRRHLLTAEEQQRLAADQALTSSSPRSSSAFPQPTTAEGDPEFPTPYHLQGGDVVAGVYKWAQQAVEEAGGSAPGAGGSSGATPVTGLGVGKAPPVRRSRSMASIVEGVASRRTSLAVGAGGGDAGRAAARAGIGADEVLASDVEDEGALLSTAEMLQPGGFRRDFVFRKMAAQDQQPTSSPSASAYTSAAIGVNPSSTSLASLGSQGANGNASGISLGAASPSPATRARPTRSFIDFLSLYGHFGGEDLEEIEEEEEEEEEGEDEEALLESARAQRGIVPRGPHERTPLIRARSSLRGDSRKRVGAAAGDAEKVGDATVTQAVLMLLKSFVGTGVLFLGKAFFNGGILFSTITLCFVAMISLYSFLLLVQTRQAVPGSFGDIGGALYGRWMRWAILSAIVLSQIGFVAAYTIFVAQNMQAFFLAVSNCKTYISTPLLILAQLVVFLPLAMIRNIQKLSSTALVADAFILFGLVYIFSNEAKVLAQHGVADVKLFNPRDFPLLIGTAVFAFEGIGLVLPVRESMRDPSRFPAVLSGVMVGTMVLFASGGVLAYLAYGSKIQTVVFVNLPQDDKFVQASQFLYSLAILLSTPLQLFPAVRIMENGLFPPQRSGKRSLKVKWEKNGFRAAVVVGCAGISWAGASDLDKFVSLIGSLACVPLGFIFPALLHLKACARTRSQKAADVALLVFGVVVAVFSTSQTINLLLQGSEGGPPAMGQCPPRS</sequence>
<feature type="region of interest" description="Disordered" evidence="6">
    <location>
        <begin position="620"/>
        <end position="647"/>
    </location>
</feature>
<evidence type="ECO:0000256" key="4">
    <source>
        <dbReference type="ARBA" id="ARBA00022989"/>
    </source>
</evidence>
<feature type="transmembrane region" description="Helical" evidence="7">
    <location>
        <begin position="1083"/>
        <end position="1107"/>
    </location>
</feature>
<feature type="transmembrane region" description="Helical" evidence="7">
    <location>
        <begin position="1009"/>
        <end position="1028"/>
    </location>
</feature>
<dbReference type="GO" id="GO:0005774">
    <property type="term" value="C:vacuolar membrane"/>
    <property type="evidence" value="ECO:0007669"/>
    <property type="project" value="TreeGrafter"/>
</dbReference>
<dbReference type="AlphaFoldDB" id="A0A511KPH2"/>
<gene>
    <name evidence="10" type="ORF">Rt10032_c20g6287</name>
</gene>
<evidence type="ECO:0000256" key="7">
    <source>
        <dbReference type="SAM" id="Phobius"/>
    </source>
</evidence>
<name>A0A511KPH2_RHOTO</name>
<feature type="transmembrane region" description="Helical" evidence="7">
    <location>
        <begin position="1174"/>
        <end position="1192"/>
    </location>
</feature>
<feature type="transmembrane region" description="Helical" evidence="7">
    <location>
        <begin position="984"/>
        <end position="1002"/>
    </location>
</feature>